<gene>
    <name evidence="2" type="ORF">MMUR_29030</name>
</gene>
<evidence type="ECO:0000313" key="2">
    <source>
        <dbReference type="EMBL" id="GFG58767.1"/>
    </source>
</evidence>
<evidence type="ECO:0008006" key="4">
    <source>
        <dbReference type="Google" id="ProtNLM"/>
    </source>
</evidence>
<dbReference type="Proteomes" id="UP000465241">
    <property type="component" value="Unassembled WGS sequence"/>
</dbReference>
<keyword evidence="3" id="KW-1185">Reference proteome</keyword>
<reference evidence="2 3" key="1">
    <citation type="journal article" date="2019" name="Emerg. Microbes Infect.">
        <title>Comprehensive subspecies identification of 175 nontuberculous mycobacteria species based on 7547 genomic profiles.</title>
        <authorList>
            <person name="Matsumoto Y."/>
            <person name="Kinjo T."/>
            <person name="Motooka D."/>
            <person name="Nabeya D."/>
            <person name="Jung N."/>
            <person name="Uechi K."/>
            <person name="Horii T."/>
            <person name="Iida T."/>
            <person name="Fujita J."/>
            <person name="Nakamura S."/>
        </authorList>
    </citation>
    <scope>NUCLEOTIDE SEQUENCE [LARGE SCALE GENOMIC DNA]</scope>
    <source>
        <strain evidence="2 3">JCM 13392</strain>
    </source>
</reference>
<protein>
    <recommendedName>
        <fullName evidence="4">DUF3263 domain-containing protein</fullName>
    </recommendedName>
</protein>
<dbReference type="EMBL" id="BLKT01000003">
    <property type="protein sequence ID" value="GFG58767.1"/>
    <property type="molecule type" value="Genomic_DNA"/>
</dbReference>
<evidence type="ECO:0000256" key="1">
    <source>
        <dbReference type="SAM" id="MobiDB-lite"/>
    </source>
</evidence>
<feature type="compositionally biased region" description="Basic and acidic residues" evidence="1">
    <location>
        <begin position="8"/>
        <end position="25"/>
    </location>
</feature>
<proteinExistence type="predicted"/>
<sequence length="176" mass="19055">MTSTALPRFHEPDADQTDQRSEVARAESAQEAPNQSPMRLDRYERAMLSFYVRWAPYGGPPEAEVFPEFGLSLGQMLDRVQEIIASRGVYALSAEDLRLMHLARCVALRRGRAGSAVHAPAGAALASHCTATSPSGHGREPFVAHASSLAVNPNSGDRLGDVKTERLCAPLHFSDS</sequence>
<organism evidence="2 3">
    <name type="scientific">Mycolicibacterium murale</name>
    <dbReference type="NCBI Taxonomy" id="182220"/>
    <lineage>
        <taxon>Bacteria</taxon>
        <taxon>Bacillati</taxon>
        <taxon>Actinomycetota</taxon>
        <taxon>Actinomycetes</taxon>
        <taxon>Mycobacteriales</taxon>
        <taxon>Mycobacteriaceae</taxon>
        <taxon>Mycolicibacterium</taxon>
    </lineage>
</organism>
<name>A0A7I9WNH7_9MYCO</name>
<accession>A0A7I9WNH7</accession>
<dbReference type="AlphaFoldDB" id="A0A7I9WNH7"/>
<feature type="region of interest" description="Disordered" evidence="1">
    <location>
        <begin position="1"/>
        <end position="38"/>
    </location>
</feature>
<evidence type="ECO:0000313" key="3">
    <source>
        <dbReference type="Proteomes" id="UP000465241"/>
    </source>
</evidence>
<comment type="caution">
    <text evidence="2">The sequence shown here is derived from an EMBL/GenBank/DDBJ whole genome shotgun (WGS) entry which is preliminary data.</text>
</comment>
<dbReference type="RefSeq" id="WP_193489505.1">
    <property type="nucleotide sequence ID" value="NZ_BAAAMC010000008.1"/>
</dbReference>